<dbReference type="InterPro" id="IPR050536">
    <property type="entry name" value="DtxR_MntR_Metal-Reg"/>
</dbReference>
<feature type="domain" description="HTH dtxR-type" evidence="14">
    <location>
        <begin position="1"/>
        <end position="63"/>
    </location>
</feature>
<dbReference type="InterPro" id="IPR022689">
    <property type="entry name" value="Iron_dep_repressor"/>
</dbReference>
<dbReference type="RefSeq" id="WP_188245427.1">
    <property type="nucleotide sequence ID" value="NZ_JABTCF010000017.1"/>
</dbReference>
<evidence type="ECO:0000313" key="15">
    <source>
        <dbReference type="EMBL" id="MBD0779998.1"/>
    </source>
</evidence>
<dbReference type="InterPro" id="IPR001367">
    <property type="entry name" value="Fe_dep_repressor"/>
</dbReference>
<keyword evidence="7" id="KW-0805">Transcription regulation</keyword>
<dbReference type="PROSITE" id="PS50944">
    <property type="entry name" value="HTH_DTXR"/>
    <property type="match status" value="1"/>
</dbReference>
<evidence type="ECO:0000256" key="10">
    <source>
        <dbReference type="ARBA" id="ARBA00023163"/>
    </source>
</evidence>
<evidence type="ECO:0000256" key="6">
    <source>
        <dbReference type="ARBA" id="ARBA00022491"/>
    </source>
</evidence>
<dbReference type="PANTHER" id="PTHR33238">
    <property type="entry name" value="IRON (METAL) DEPENDENT REPRESSOR, DTXR FAMILY"/>
    <property type="match status" value="1"/>
</dbReference>
<evidence type="ECO:0000256" key="12">
    <source>
        <dbReference type="ARBA" id="ARBA00025185"/>
    </source>
</evidence>
<dbReference type="Gene3D" id="1.10.10.10">
    <property type="entry name" value="Winged helix-like DNA-binding domain superfamily/Winged helix DNA-binding domain"/>
    <property type="match status" value="1"/>
</dbReference>
<dbReference type="Gene3D" id="1.10.60.10">
    <property type="entry name" value="Iron dependent repressor, metal binding and dimerisation domain"/>
    <property type="match status" value="1"/>
</dbReference>
<dbReference type="EMBL" id="JABTCF010000017">
    <property type="protein sequence ID" value="MBD0779998.1"/>
    <property type="molecule type" value="Genomic_DNA"/>
</dbReference>
<dbReference type="SUPFAM" id="SSF46785">
    <property type="entry name" value="Winged helix' DNA-binding domain"/>
    <property type="match status" value="1"/>
</dbReference>
<evidence type="ECO:0000313" key="16">
    <source>
        <dbReference type="Proteomes" id="UP001166021"/>
    </source>
</evidence>
<gene>
    <name evidence="15" type="ORF">HPE56_19540</name>
</gene>
<dbReference type="InterPro" id="IPR036390">
    <property type="entry name" value="WH_DNA-bd_sf"/>
</dbReference>
<dbReference type="InterPro" id="IPR022687">
    <property type="entry name" value="HTH_DTXR"/>
</dbReference>
<evidence type="ECO:0000256" key="11">
    <source>
        <dbReference type="ARBA" id="ARBA00023211"/>
    </source>
</evidence>
<keyword evidence="5" id="KW-0963">Cytoplasm</keyword>
<keyword evidence="16" id="KW-1185">Reference proteome</keyword>
<keyword evidence="8" id="KW-0238">DNA-binding</keyword>
<sequence length="218" mass="24735">MASNIKENYIKALFYLHQKNEEISLSALGEELQVSKPTANDMIKKLKAEGIVVSEKYKPIRITAEGKRQAASVIRKHRLSEMFLAQIMKFGWEEVHEIAEELEHIKTEKLFDRMDDILGFPTTDPHGSPIPDKDGNFNKPDYKRLSQLPVGSVVIIKALRESSADFLQYLNKKSIKLNTKITIEHIERFDGSYTVSYDGISGVVLGKSVCDRLLVKLV</sequence>
<keyword evidence="6" id="KW-0678">Repressor</keyword>
<comment type="subunit">
    <text evidence="3">Homodimer.</text>
</comment>
<reference evidence="15" key="1">
    <citation type="submission" date="2020-05" db="EMBL/GenBank/DDBJ databases">
        <title>The draft genome sequence of Maribacter sp. ANRC-HE7.</title>
        <authorList>
            <person name="Mu L."/>
        </authorList>
    </citation>
    <scope>NUCLEOTIDE SEQUENCE</scope>
    <source>
        <strain evidence="15">ANRC-HE7</strain>
    </source>
</reference>
<keyword evidence="9" id="KW-0010">Activator</keyword>
<keyword evidence="11" id="KW-0464">Manganese</keyword>
<dbReference type="InterPro" id="IPR007167">
    <property type="entry name" value="Fe-transptr_FeoA-like"/>
</dbReference>
<organism evidence="15 16">
    <name type="scientific">Maribacter aquimaris</name>
    <dbReference type="NCBI Taxonomy" id="2737171"/>
    <lineage>
        <taxon>Bacteria</taxon>
        <taxon>Pseudomonadati</taxon>
        <taxon>Bacteroidota</taxon>
        <taxon>Flavobacteriia</taxon>
        <taxon>Flavobacteriales</taxon>
        <taxon>Flavobacteriaceae</taxon>
        <taxon>Maribacter</taxon>
    </lineage>
</organism>
<dbReference type="SUPFAM" id="SSF47979">
    <property type="entry name" value="Iron-dependent repressor protein, dimerization domain"/>
    <property type="match status" value="1"/>
</dbReference>
<dbReference type="InterPro" id="IPR038157">
    <property type="entry name" value="FeoA_core_dom"/>
</dbReference>
<proteinExistence type="inferred from homology"/>
<dbReference type="Pfam" id="PF02742">
    <property type="entry name" value="Fe_dep_repr_C"/>
    <property type="match status" value="1"/>
</dbReference>
<evidence type="ECO:0000256" key="5">
    <source>
        <dbReference type="ARBA" id="ARBA00022490"/>
    </source>
</evidence>
<evidence type="ECO:0000256" key="2">
    <source>
        <dbReference type="ARBA" id="ARBA00007871"/>
    </source>
</evidence>
<dbReference type="PANTHER" id="PTHR33238:SF11">
    <property type="entry name" value="TRANSCRIPTIONAL REGULATOR MNTR"/>
    <property type="match status" value="1"/>
</dbReference>
<comment type="similarity">
    <text evidence="2">Belongs to the DtxR/MntR family.</text>
</comment>
<dbReference type="Gene3D" id="2.30.30.90">
    <property type="match status" value="1"/>
</dbReference>
<protein>
    <recommendedName>
        <fullName evidence="4">Transcriptional regulator MntR</fullName>
    </recommendedName>
    <alternativeName>
        <fullName evidence="13">Manganese transport regulator</fullName>
    </alternativeName>
</protein>
<comment type="caution">
    <text evidence="15">The sequence shown here is derived from an EMBL/GenBank/DDBJ whole genome shotgun (WGS) entry which is preliminary data.</text>
</comment>
<evidence type="ECO:0000259" key="14">
    <source>
        <dbReference type="PROSITE" id="PS50944"/>
    </source>
</evidence>
<dbReference type="Pfam" id="PF04023">
    <property type="entry name" value="FeoA"/>
    <property type="match status" value="1"/>
</dbReference>
<evidence type="ECO:0000256" key="13">
    <source>
        <dbReference type="ARBA" id="ARBA00032593"/>
    </source>
</evidence>
<keyword evidence="10" id="KW-0804">Transcription</keyword>
<name>A0ABR7V5I0_9FLAO</name>
<comment type="function">
    <text evidence="12">In the presence of manganese, represses expression of mntH and mntS. Up-regulates expression of mntP.</text>
</comment>
<comment type="subcellular location">
    <subcellularLocation>
        <location evidence="1">Cytoplasm</location>
    </subcellularLocation>
</comment>
<dbReference type="SMART" id="SM00899">
    <property type="entry name" value="FeoA"/>
    <property type="match status" value="1"/>
</dbReference>
<dbReference type="Proteomes" id="UP001166021">
    <property type="component" value="Unassembled WGS sequence"/>
</dbReference>
<accession>A0ABR7V5I0</accession>
<dbReference type="InterPro" id="IPR036388">
    <property type="entry name" value="WH-like_DNA-bd_sf"/>
</dbReference>
<evidence type="ECO:0000256" key="7">
    <source>
        <dbReference type="ARBA" id="ARBA00023015"/>
    </source>
</evidence>
<evidence type="ECO:0000256" key="1">
    <source>
        <dbReference type="ARBA" id="ARBA00004496"/>
    </source>
</evidence>
<evidence type="ECO:0000256" key="9">
    <source>
        <dbReference type="ARBA" id="ARBA00023159"/>
    </source>
</evidence>
<evidence type="ECO:0000256" key="4">
    <source>
        <dbReference type="ARBA" id="ARBA00022386"/>
    </source>
</evidence>
<dbReference type="InterPro" id="IPR036421">
    <property type="entry name" value="Fe_dep_repressor_sf"/>
</dbReference>
<evidence type="ECO:0000256" key="8">
    <source>
        <dbReference type="ARBA" id="ARBA00023125"/>
    </source>
</evidence>
<dbReference type="Pfam" id="PF01325">
    <property type="entry name" value="Fe_dep_repress"/>
    <property type="match status" value="1"/>
</dbReference>
<evidence type="ECO:0000256" key="3">
    <source>
        <dbReference type="ARBA" id="ARBA00011738"/>
    </source>
</evidence>
<dbReference type="SMART" id="SM00529">
    <property type="entry name" value="HTH_DTXR"/>
    <property type="match status" value="1"/>
</dbReference>